<feature type="compositionally biased region" description="Polar residues" evidence="1">
    <location>
        <begin position="85"/>
        <end position="107"/>
    </location>
</feature>
<sequence length="181" mass="20443">MAETTTSSQSKRQREEENNYNECEVDDNKRHKSSSYNQILSILEEEEDEPNQEYMLDIFQSLQQELSSEGSSATVAEEDPLKISASLTGSDHQSGGSGAVSETSSPNSKDEDDDDDEDRLRMMKHLLEASDDELGLPNRLESGDEEIISEEKNHPFLGDGLWEFEDDAADYYTLLQSELFM</sequence>
<evidence type="ECO:0000256" key="1">
    <source>
        <dbReference type="SAM" id="MobiDB-lite"/>
    </source>
</evidence>
<reference evidence="2 3" key="1">
    <citation type="submission" date="2024-11" db="EMBL/GenBank/DDBJ databases">
        <title>A near-complete genome assembly of Cinchona calisaya.</title>
        <authorList>
            <person name="Lian D.C."/>
            <person name="Zhao X.W."/>
            <person name="Wei L."/>
        </authorList>
    </citation>
    <scope>NUCLEOTIDE SEQUENCE [LARGE SCALE GENOMIC DNA]</scope>
    <source>
        <tissue evidence="2">Nenye</tissue>
    </source>
</reference>
<accession>A0ABD2Y6C2</accession>
<proteinExistence type="predicted"/>
<comment type="caution">
    <text evidence="2">The sequence shown here is derived from an EMBL/GenBank/DDBJ whole genome shotgun (WGS) entry which is preliminary data.</text>
</comment>
<dbReference type="Proteomes" id="UP001630127">
    <property type="component" value="Unassembled WGS sequence"/>
</dbReference>
<gene>
    <name evidence="2" type="ORF">ACH5RR_035843</name>
</gene>
<dbReference type="EMBL" id="JBJUIK010000015">
    <property type="protein sequence ID" value="KAL3501394.1"/>
    <property type="molecule type" value="Genomic_DNA"/>
</dbReference>
<feature type="compositionally biased region" description="Polar residues" evidence="1">
    <location>
        <begin position="1"/>
        <end position="10"/>
    </location>
</feature>
<feature type="region of interest" description="Disordered" evidence="1">
    <location>
        <begin position="64"/>
        <end position="121"/>
    </location>
</feature>
<dbReference type="PANTHER" id="PTHR34539:SF3">
    <property type="entry name" value="NAC DOMAIN-CONTAINING PROTEIN"/>
    <property type="match status" value="1"/>
</dbReference>
<dbReference type="PANTHER" id="PTHR34539">
    <property type="entry name" value="T6J4.11 PROTEIN"/>
    <property type="match status" value="1"/>
</dbReference>
<name>A0ABD2Y6C2_9GENT</name>
<protein>
    <submittedName>
        <fullName evidence="2">Uncharacterized protein</fullName>
    </submittedName>
</protein>
<evidence type="ECO:0000313" key="2">
    <source>
        <dbReference type="EMBL" id="KAL3501394.1"/>
    </source>
</evidence>
<evidence type="ECO:0000313" key="3">
    <source>
        <dbReference type="Proteomes" id="UP001630127"/>
    </source>
</evidence>
<organism evidence="2 3">
    <name type="scientific">Cinchona calisaya</name>
    <dbReference type="NCBI Taxonomy" id="153742"/>
    <lineage>
        <taxon>Eukaryota</taxon>
        <taxon>Viridiplantae</taxon>
        <taxon>Streptophyta</taxon>
        <taxon>Embryophyta</taxon>
        <taxon>Tracheophyta</taxon>
        <taxon>Spermatophyta</taxon>
        <taxon>Magnoliopsida</taxon>
        <taxon>eudicotyledons</taxon>
        <taxon>Gunneridae</taxon>
        <taxon>Pentapetalae</taxon>
        <taxon>asterids</taxon>
        <taxon>lamiids</taxon>
        <taxon>Gentianales</taxon>
        <taxon>Rubiaceae</taxon>
        <taxon>Cinchonoideae</taxon>
        <taxon>Cinchoneae</taxon>
        <taxon>Cinchona</taxon>
    </lineage>
</organism>
<dbReference type="AlphaFoldDB" id="A0ABD2Y6C2"/>
<keyword evidence="3" id="KW-1185">Reference proteome</keyword>
<feature type="region of interest" description="Disordered" evidence="1">
    <location>
        <begin position="1"/>
        <end position="33"/>
    </location>
</feature>